<reference evidence="1 2" key="1">
    <citation type="submission" date="2019-10" db="EMBL/GenBank/DDBJ databases">
        <title>Description of Paenibacillus choica sp. nov.</title>
        <authorList>
            <person name="Carlier A."/>
            <person name="Qi S."/>
        </authorList>
    </citation>
    <scope>NUCLEOTIDE SEQUENCE [LARGE SCALE GENOMIC DNA]</scope>
    <source>
        <strain evidence="1 2">LMG 31460</strain>
    </source>
</reference>
<accession>A0ABX1Z5J6</accession>
<proteinExistence type="predicted"/>
<name>A0ABX1Z5J6_9BACL</name>
<dbReference type="Gene3D" id="1.25.40.70">
    <property type="entry name" value="Phosphatidylinositol 3-kinase, accessory domain (PIK)"/>
    <property type="match status" value="1"/>
</dbReference>
<dbReference type="InterPro" id="IPR016024">
    <property type="entry name" value="ARM-type_fold"/>
</dbReference>
<evidence type="ECO:0000313" key="1">
    <source>
        <dbReference type="EMBL" id="NOU87516.1"/>
    </source>
</evidence>
<evidence type="ECO:0000313" key="2">
    <source>
        <dbReference type="Proteomes" id="UP000658690"/>
    </source>
</evidence>
<sequence length="134" mass="15241">MRRHKVKIAQYKIGVVDLFKKTNLDTRFILACINHCDGTESGNFKKANKAANQIYDVVTELNNQNNLQYLTQFLQHENDSVSLWSAAYLLNVKPEIALSALENLIGKPKSLVSFSAKVTLSEWQKGTLKMYFKS</sequence>
<dbReference type="EMBL" id="WHOC01000083">
    <property type="protein sequence ID" value="NOU87516.1"/>
    <property type="molecule type" value="Genomic_DNA"/>
</dbReference>
<organism evidence="1 2">
    <name type="scientific">Paenibacillus germinis</name>
    <dbReference type="NCBI Taxonomy" id="2654979"/>
    <lineage>
        <taxon>Bacteria</taxon>
        <taxon>Bacillati</taxon>
        <taxon>Bacillota</taxon>
        <taxon>Bacilli</taxon>
        <taxon>Bacillales</taxon>
        <taxon>Paenibacillaceae</taxon>
        <taxon>Paenibacillus</taxon>
    </lineage>
</organism>
<keyword evidence="2" id="KW-1185">Reference proteome</keyword>
<dbReference type="Proteomes" id="UP000658690">
    <property type="component" value="Unassembled WGS sequence"/>
</dbReference>
<dbReference type="SUPFAM" id="SSF48371">
    <property type="entry name" value="ARM repeat"/>
    <property type="match status" value="1"/>
</dbReference>
<protein>
    <submittedName>
        <fullName evidence="1">DUF2019 domain-containing protein</fullName>
    </submittedName>
</protein>
<dbReference type="InterPro" id="IPR042236">
    <property type="entry name" value="PI3K_accessory_sf"/>
</dbReference>
<comment type="caution">
    <text evidence="1">The sequence shown here is derived from an EMBL/GenBank/DDBJ whole genome shotgun (WGS) entry which is preliminary data.</text>
</comment>
<gene>
    <name evidence="1" type="ORF">GC102_17240</name>
</gene>